<comment type="caution">
    <text evidence="1">The sequence shown here is derived from an EMBL/GenBank/DDBJ whole genome shotgun (WGS) entry which is preliminary data.</text>
</comment>
<protein>
    <submittedName>
        <fullName evidence="1">Uncharacterized protein</fullName>
    </submittedName>
</protein>
<gene>
    <name evidence="1" type="ORF">LCGC14_3040890</name>
</gene>
<organism evidence="1">
    <name type="scientific">marine sediment metagenome</name>
    <dbReference type="NCBI Taxonomy" id="412755"/>
    <lineage>
        <taxon>unclassified sequences</taxon>
        <taxon>metagenomes</taxon>
        <taxon>ecological metagenomes</taxon>
    </lineage>
</organism>
<name>A0A0F8WQ56_9ZZZZ</name>
<proteinExistence type="predicted"/>
<evidence type="ECO:0000313" key="1">
    <source>
        <dbReference type="EMBL" id="KKK58788.1"/>
    </source>
</evidence>
<dbReference type="EMBL" id="LAZR01063803">
    <property type="protein sequence ID" value="KKK58788.1"/>
    <property type="molecule type" value="Genomic_DNA"/>
</dbReference>
<feature type="non-terminal residue" evidence="1">
    <location>
        <position position="1"/>
    </location>
</feature>
<accession>A0A0F8WQ56</accession>
<sequence>DMDNQHPDCFTHTLAIVPKLAMQWTANHEHPGENKVPKGDYQQVWKRPFEWTTMWDIDISMNLVENCANLYTMYDTMLSIPSADEWIQYSAKDRPKHKVSYDCENTPISTILQFQDTLSRLEGQFSRYFDMIVGGELRHITRRIPENILSDYLKTKPKAHGVVIDALRSRNRSKSEDTISGNTDRGVMWGEWLKLRNDLGVEAMYAARDLYRDHLWGTTYGGEKWAVICDVLIRHMEKLDTDLIFVDTVWSLQHNGGTALNKVWHIHPKLEFVLNAKFAGNIPVVSKYASEWVRLTWERRTGGRGMSPTRAS</sequence>
<dbReference type="AlphaFoldDB" id="A0A0F8WQ56"/>
<reference evidence="1" key="1">
    <citation type="journal article" date="2015" name="Nature">
        <title>Complex archaea that bridge the gap between prokaryotes and eukaryotes.</title>
        <authorList>
            <person name="Spang A."/>
            <person name="Saw J.H."/>
            <person name="Jorgensen S.L."/>
            <person name="Zaremba-Niedzwiedzka K."/>
            <person name="Martijn J."/>
            <person name="Lind A.E."/>
            <person name="van Eijk R."/>
            <person name="Schleper C."/>
            <person name="Guy L."/>
            <person name="Ettema T.J."/>
        </authorList>
    </citation>
    <scope>NUCLEOTIDE SEQUENCE</scope>
</reference>